<sequence>MLEVHSGRDRLVQLQLQLDSLHWRQQQLLHENSALRCSVEWQPLEPEQQSSIDAACLGPTPQQLACFAQQHLDPLLHGAHSALQQQLQELSCPSVADLLRMLPLSVLAPIAVDKGMHRRIMKLTPQAAAQHWSQAVKDLQMLLYLHARSPAASCHEMSVMVHELLRWSCAVYMFNPAVLQELRDVNMATMQHQPPPAEHWRNAWLAAALSEAQRRQICAVRDFTCARLEALDAERRQLQEEQATLHAAAQQGAAAGDSSSSDRASNGGSGDSSSRNTGLIERRRWEVAQQLARVNSAWRMLTQLRSQFVVMVLQPVQAARIVCAIYPYMLLGGPFYQHLGNDGLEAQGAAAACSGCYGGVADGASSGNNAADASHSAEADTSSSGDSKRWKPEEAAARSAAGSAAAVMQKPGLQLLTQQMAQLQAPPLRVHPAWCNLPQVLVRPQLPQLVQLALAQGRVSSGRVALQQLLPHGALEGPLLLCCSAQEEDVAVVGDNF</sequence>
<feature type="region of interest" description="Disordered" evidence="1">
    <location>
        <begin position="242"/>
        <end position="277"/>
    </location>
</feature>
<dbReference type="Proteomes" id="UP000256970">
    <property type="component" value="Unassembled WGS sequence"/>
</dbReference>
<proteinExistence type="predicted"/>
<accession>A0A383VBG0</accession>
<evidence type="ECO:0000313" key="3">
    <source>
        <dbReference type="Proteomes" id="UP000256970"/>
    </source>
</evidence>
<reference evidence="2 3" key="1">
    <citation type="submission" date="2016-10" db="EMBL/GenBank/DDBJ databases">
        <authorList>
            <person name="Cai Z."/>
        </authorList>
    </citation>
    <scope>NUCLEOTIDE SEQUENCE [LARGE SCALE GENOMIC DNA]</scope>
</reference>
<dbReference type="AlphaFoldDB" id="A0A383VBG0"/>
<feature type="region of interest" description="Disordered" evidence="1">
    <location>
        <begin position="367"/>
        <end position="395"/>
    </location>
</feature>
<feature type="compositionally biased region" description="Low complexity" evidence="1">
    <location>
        <begin position="367"/>
        <end position="376"/>
    </location>
</feature>
<keyword evidence="3" id="KW-1185">Reference proteome</keyword>
<gene>
    <name evidence="2" type="ORF">BQ4739_LOCUS2881</name>
</gene>
<organism evidence="2 3">
    <name type="scientific">Tetradesmus obliquus</name>
    <name type="common">Green alga</name>
    <name type="synonym">Acutodesmus obliquus</name>
    <dbReference type="NCBI Taxonomy" id="3088"/>
    <lineage>
        <taxon>Eukaryota</taxon>
        <taxon>Viridiplantae</taxon>
        <taxon>Chlorophyta</taxon>
        <taxon>core chlorophytes</taxon>
        <taxon>Chlorophyceae</taxon>
        <taxon>CS clade</taxon>
        <taxon>Sphaeropleales</taxon>
        <taxon>Scenedesmaceae</taxon>
        <taxon>Tetradesmus</taxon>
    </lineage>
</organism>
<feature type="compositionally biased region" description="Basic and acidic residues" evidence="1">
    <location>
        <begin position="386"/>
        <end position="395"/>
    </location>
</feature>
<evidence type="ECO:0000256" key="1">
    <source>
        <dbReference type="SAM" id="MobiDB-lite"/>
    </source>
</evidence>
<dbReference type="EMBL" id="FNXT01000216">
    <property type="protein sequence ID" value="SZX62283.1"/>
    <property type="molecule type" value="Genomic_DNA"/>
</dbReference>
<name>A0A383VBG0_TETOB</name>
<evidence type="ECO:0000313" key="2">
    <source>
        <dbReference type="EMBL" id="SZX62283.1"/>
    </source>
</evidence>
<protein>
    <submittedName>
        <fullName evidence="2">Uncharacterized protein</fullName>
    </submittedName>
</protein>
<feature type="compositionally biased region" description="Low complexity" evidence="1">
    <location>
        <begin position="247"/>
        <end position="276"/>
    </location>
</feature>